<organism evidence="1 2">
    <name type="scientific">Ignavibacterium album (strain DSM 19864 / JCM 16511 / NBRC 101810 / Mat9-16)</name>
    <dbReference type="NCBI Taxonomy" id="945713"/>
    <lineage>
        <taxon>Bacteria</taxon>
        <taxon>Pseudomonadati</taxon>
        <taxon>Ignavibacteriota</taxon>
        <taxon>Ignavibacteria</taxon>
        <taxon>Ignavibacteriales</taxon>
        <taxon>Ignavibacteriaceae</taxon>
        <taxon>Ignavibacterium</taxon>
    </lineage>
</organism>
<accession>I0AIL5</accession>
<protein>
    <submittedName>
        <fullName evidence="1">Uncharacterized protein</fullName>
    </submittedName>
</protein>
<gene>
    <name evidence="1" type="ordered locus">IALB_1111</name>
</gene>
<dbReference type="Proteomes" id="UP000007394">
    <property type="component" value="Chromosome"/>
</dbReference>
<dbReference type="RefSeq" id="WP_014559977.1">
    <property type="nucleotide sequence ID" value="NC_017464.1"/>
</dbReference>
<keyword evidence="2" id="KW-1185">Reference proteome</keyword>
<proteinExistence type="predicted"/>
<dbReference type="STRING" id="945713.IALB_1111"/>
<reference evidence="1 2" key="1">
    <citation type="journal article" date="2012" name="Front. Microbiol.">
        <title>Complete genome of Ignavibacterium album, a metabolically versatile, flagellated, facultative anaerobe from the phylum Chlorobi.</title>
        <authorList>
            <person name="Liu Z."/>
            <person name="Frigaard N.-U."/>
            <person name="Vogl K."/>
            <person name="Iino T."/>
            <person name="Ohkuma M."/>
            <person name="Overmann J."/>
            <person name="Bryant D.A."/>
        </authorList>
    </citation>
    <scope>NUCLEOTIDE SEQUENCE [LARGE SCALE GENOMIC DNA]</scope>
    <source>
        <strain evidence="2">DSM 19864 / JCM 16511 / NBRC 101810 / Mat9-16</strain>
    </source>
</reference>
<name>I0AIL5_IGNAJ</name>
<dbReference type="EMBL" id="CP003418">
    <property type="protein sequence ID" value="AFH48822.1"/>
    <property type="molecule type" value="Genomic_DNA"/>
</dbReference>
<evidence type="ECO:0000313" key="2">
    <source>
        <dbReference type="Proteomes" id="UP000007394"/>
    </source>
</evidence>
<dbReference type="HOGENOM" id="CLU_2585000_0_0_10"/>
<dbReference type="KEGG" id="ial:IALB_1111"/>
<evidence type="ECO:0000313" key="1">
    <source>
        <dbReference type="EMBL" id="AFH48822.1"/>
    </source>
</evidence>
<sequence>MKPDKEYVVFCQFTAKAKKVVKASSLEEAKKIVESDRNIKIDQMLKIVEPCKVDEVVLLKYNDAELDNKEKVEYKSWGAE</sequence>
<dbReference type="AlphaFoldDB" id="I0AIL5"/>